<dbReference type="RefSeq" id="WP_163958149.1">
    <property type="nucleotide sequence ID" value="NZ_BAAAES010000004.1"/>
</dbReference>
<dbReference type="EMBL" id="BAAAES010000004">
    <property type="protein sequence ID" value="GAA0661356.1"/>
    <property type="molecule type" value="Genomic_DNA"/>
</dbReference>
<dbReference type="InterPro" id="IPR006860">
    <property type="entry name" value="FecR"/>
</dbReference>
<dbReference type="Gene3D" id="2.60.120.1440">
    <property type="match status" value="1"/>
</dbReference>
<accession>A0ABP3T2H4</accession>
<evidence type="ECO:0000256" key="1">
    <source>
        <dbReference type="SAM" id="Phobius"/>
    </source>
</evidence>
<dbReference type="Proteomes" id="UP001500238">
    <property type="component" value="Unassembled WGS sequence"/>
</dbReference>
<evidence type="ECO:0000313" key="4">
    <source>
        <dbReference type="Proteomes" id="UP001500238"/>
    </source>
</evidence>
<dbReference type="Pfam" id="PF04773">
    <property type="entry name" value="FecR"/>
    <property type="match status" value="1"/>
</dbReference>
<comment type="caution">
    <text evidence="3">The sequence shown here is derived from an EMBL/GenBank/DDBJ whole genome shotgun (WGS) entry which is preliminary data.</text>
</comment>
<protein>
    <submittedName>
        <fullName evidence="3">FecR domain-containing protein</fullName>
    </submittedName>
</protein>
<dbReference type="PANTHER" id="PTHR30273:SF2">
    <property type="entry name" value="PROTEIN FECR"/>
    <property type="match status" value="1"/>
</dbReference>
<keyword evidence="1" id="KW-0812">Transmembrane</keyword>
<gene>
    <name evidence="3" type="ORF">GCM10009102_07670</name>
</gene>
<organism evidence="3 4">
    <name type="scientific">Sphingomonas insulae</name>
    <dbReference type="NCBI Taxonomy" id="424800"/>
    <lineage>
        <taxon>Bacteria</taxon>
        <taxon>Pseudomonadati</taxon>
        <taxon>Pseudomonadota</taxon>
        <taxon>Alphaproteobacteria</taxon>
        <taxon>Sphingomonadales</taxon>
        <taxon>Sphingomonadaceae</taxon>
        <taxon>Sphingomonas</taxon>
    </lineage>
</organism>
<keyword evidence="4" id="KW-1185">Reference proteome</keyword>
<name>A0ABP3T2H4_9SPHN</name>
<keyword evidence="1" id="KW-1133">Transmembrane helix</keyword>
<sequence length="314" mass="34574">MVEVTREDIADQAAAWVARMDVGEWSDSQEAELERWLSQDKRCSGALLQAQALWLSIDPQVNAVALAGEPALIKRRAFVLGGTGLVAASLAGLLFWNRSSTVFRTDLGEIRQVPLADGSSTAINTASEIEITLSKGRRDVRLAKGEAWFKVAKDPARPFVVEAGGVWVRAIGTAFSVRRREEGVDVLVTEGVVEAWAGENRRPLLRLTAGQRAYIGEDAEVRLEAETPSVVDRTLAWRQGSIDLDGDTLAGAVNEFNRYNRRKIVLIDTRLASRQFDGTFRTDEPEAFAQAVGTIFNVPIDLTDERDIRIGRPQ</sequence>
<dbReference type="PANTHER" id="PTHR30273">
    <property type="entry name" value="PERIPLASMIC SIGNAL SENSOR AND SIGMA FACTOR ACTIVATOR FECR-RELATED"/>
    <property type="match status" value="1"/>
</dbReference>
<feature type="transmembrane region" description="Helical" evidence="1">
    <location>
        <begin position="77"/>
        <end position="96"/>
    </location>
</feature>
<reference evidence="4" key="1">
    <citation type="journal article" date="2019" name="Int. J. Syst. Evol. Microbiol.">
        <title>The Global Catalogue of Microorganisms (GCM) 10K type strain sequencing project: providing services to taxonomists for standard genome sequencing and annotation.</title>
        <authorList>
            <consortium name="The Broad Institute Genomics Platform"/>
            <consortium name="The Broad Institute Genome Sequencing Center for Infectious Disease"/>
            <person name="Wu L."/>
            <person name="Ma J."/>
        </authorList>
    </citation>
    <scope>NUCLEOTIDE SEQUENCE [LARGE SCALE GENOMIC DNA]</scope>
    <source>
        <strain evidence="4">JCM 14603</strain>
    </source>
</reference>
<feature type="domain" description="FecR protein" evidence="2">
    <location>
        <begin position="103"/>
        <end position="194"/>
    </location>
</feature>
<keyword evidence="1" id="KW-0472">Membrane</keyword>
<dbReference type="PIRSF" id="PIRSF018266">
    <property type="entry name" value="FecR"/>
    <property type="match status" value="1"/>
</dbReference>
<dbReference type="InterPro" id="IPR012373">
    <property type="entry name" value="Ferrdict_sens_TM"/>
</dbReference>
<proteinExistence type="predicted"/>
<evidence type="ECO:0000259" key="2">
    <source>
        <dbReference type="Pfam" id="PF04773"/>
    </source>
</evidence>
<evidence type="ECO:0000313" key="3">
    <source>
        <dbReference type="EMBL" id="GAA0661356.1"/>
    </source>
</evidence>